<evidence type="ECO:0000313" key="8">
    <source>
        <dbReference type="Proteomes" id="UP000620124"/>
    </source>
</evidence>
<reference evidence="7" key="1">
    <citation type="submission" date="2020-05" db="EMBL/GenBank/DDBJ databases">
        <title>Mycena genomes resolve the evolution of fungal bioluminescence.</title>
        <authorList>
            <person name="Tsai I.J."/>
        </authorList>
    </citation>
    <scope>NUCLEOTIDE SEQUENCE</scope>
    <source>
        <strain evidence="7">CCC161011</strain>
    </source>
</reference>
<evidence type="ECO:0000259" key="6">
    <source>
        <dbReference type="Pfam" id="PF00890"/>
    </source>
</evidence>
<dbReference type="EMBL" id="JACAZI010000025">
    <property type="protein sequence ID" value="KAF7334972.1"/>
    <property type="molecule type" value="Genomic_DNA"/>
</dbReference>
<dbReference type="OrthoDB" id="7777654at2759"/>
<name>A0A8H6X6D4_9AGAR</name>
<keyword evidence="2" id="KW-0285">Flavoprotein</keyword>
<comment type="caution">
    <text evidence="7">The sequence shown here is derived from an EMBL/GenBank/DDBJ whole genome shotgun (WGS) entry which is preliminary data.</text>
</comment>
<dbReference type="PRINTS" id="PR00411">
    <property type="entry name" value="PNDRDTASEI"/>
</dbReference>
<comment type="similarity">
    <text evidence="5">Belongs to the FAD-dependent oxidoreductase 2 family. 3-oxosteroid dehydrogenase subfamily.</text>
</comment>
<organism evidence="7 8">
    <name type="scientific">Mycena venus</name>
    <dbReference type="NCBI Taxonomy" id="2733690"/>
    <lineage>
        <taxon>Eukaryota</taxon>
        <taxon>Fungi</taxon>
        <taxon>Dikarya</taxon>
        <taxon>Basidiomycota</taxon>
        <taxon>Agaricomycotina</taxon>
        <taxon>Agaricomycetes</taxon>
        <taxon>Agaricomycetidae</taxon>
        <taxon>Agaricales</taxon>
        <taxon>Marasmiineae</taxon>
        <taxon>Mycenaceae</taxon>
        <taxon>Mycena</taxon>
    </lineage>
</organism>
<dbReference type="SUPFAM" id="SSF51905">
    <property type="entry name" value="FAD/NAD(P)-binding domain"/>
    <property type="match status" value="1"/>
</dbReference>
<dbReference type="Pfam" id="PF00890">
    <property type="entry name" value="FAD_binding_2"/>
    <property type="match status" value="1"/>
</dbReference>
<keyword evidence="4" id="KW-0560">Oxidoreductase</keyword>
<evidence type="ECO:0000313" key="7">
    <source>
        <dbReference type="EMBL" id="KAF7334972.1"/>
    </source>
</evidence>
<dbReference type="InterPro" id="IPR003953">
    <property type="entry name" value="FAD-dep_OxRdtase_2_FAD-bd"/>
</dbReference>
<comment type="cofactor">
    <cofactor evidence="1">
        <name>FAD</name>
        <dbReference type="ChEBI" id="CHEBI:57692"/>
    </cofactor>
</comment>
<dbReference type="Gene3D" id="3.90.700.10">
    <property type="entry name" value="Succinate dehydrogenase/fumarate reductase flavoprotein, catalytic domain"/>
    <property type="match status" value="1"/>
</dbReference>
<evidence type="ECO:0000256" key="1">
    <source>
        <dbReference type="ARBA" id="ARBA00001974"/>
    </source>
</evidence>
<gene>
    <name evidence="7" type="ORF">MVEN_02247200</name>
</gene>
<protein>
    <submittedName>
        <fullName evidence="7">3-oxosteroid 1-dehydrogenase</fullName>
    </submittedName>
</protein>
<proteinExistence type="inferred from homology"/>
<keyword evidence="3" id="KW-0274">FAD</keyword>
<dbReference type="Proteomes" id="UP000620124">
    <property type="component" value="Unassembled WGS sequence"/>
</dbReference>
<dbReference type="Gene3D" id="3.50.50.60">
    <property type="entry name" value="FAD/NAD(P)-binding domain"/>
    <property type="match status" value="2"/>
</dbReference>
<evidence type="ECO:0000256" key="3">
    <source>
        <dbReference type="ARBA" id="ARBA00022827"/>
    </source>
</evidence>
<dbReference type="InterPro" id="IPR036188">
    <property type="entry name" value="FAD/NAD-bd_sf"/>
</dbReference>
<dbReference type="PANTHER" id="PTHR43400:SF10">
    <property type="entry name" value="3-OXOSTEROID 1-DEHYDROGENASE"/>
    <property type="match status" value="1"/>
</dbReference>
<dbReference type="AlphaFoldDB" id="A0A8H6X6D4"/>
<keyword evidence="8" id="KW-1185">Reference proteome</keyword>
<sequence length="583" mass="63192">MSLPRSLPYPLRGLRRQWRNGSRGLATIQGQTSFGEETDVLVIGSGAGGLVASLRAKTKGLNVIVAEKCKTIGGSSVMSGGALWIPVNPLARAAGIHDDRESVLKYFEQAVGDVGPASSIARRRAFVDNAARMMDFLQSLGFRFLLAKDYPDYYPWLEGAIPGGRSVESELFDTRKLGDWQKLMPPPNIPLAFLMQDSGTLTRMASSPSTMAQSLYKIIPTMARNMLGQKLTGMGRALVAQLLYLNRELKADIRTENSLVEFIQSPDGVIVGAEFNTPAGLRAIHAKRGILLATGGFAHNLAMRQQHLPAPVSTEWSSSHRGDTGDGIRAGMRIGAATALLDDAWWGPTIFDPVTGQLVFTLLERARPYCIIVDSMGSRFMNEAQSYTDAGHAMYARNREVGTIPAWFVMDANHRKRYQLGSLFARMEPPKHALVEGRMFKAETIEDLAAQIGINPDGLANTVSRYNEMSRKGIDEDFGKGDNVYNNYFGDPAVGPNCNMGPLEKAPFYAVPIWPGDLGTKGGLLADEFQRVIKEDGSVIQGLYACGNTAASIMGRAYLGAGATLGPATTHAFIAVNHMVDAS</sequence>
<accession>A0A8H6X6D4</accession>
<feature type="domain" description="FAD-dependent oxidoreductase 2 FAD-binding" evidence="6">
    <location>
        <begin position="39"/>
        <end position="565"/>
    </location>
</feature>
<evidence type="ECO:0000256" key="2">
    <source>
        <dbReference type="ARBA" id="ARBA00022630"/>
    </source>
</evidence>
<dbReference type="GO" id="GO:0016491">
    <property type="term" value="F:oxidoreductase activity"/>
    <property type="evidence" value="ECO:0007669"/>
    <property type="project" value="UniProtKB-KW"/>
</dbReference>
<dbReference type="InterPro" id="IPR027477">
    <property type="entry name" value="Succ_DH/fumarate_Rdtase_cat_sf"/>
</dbReference>
<dbReference type="FunFam" id="3.50.50.60:FF:000208">
    <property type="entry name" value="3-ketosteroid dehydrogenase"/>
    <property type="match status" value="1"/>
</dbReference>
<evidence type="ECO:0000256" key="4">
    <source>
        <dbReference type="ARBA" id="ARBA00023002"/>
    </source>
</evidence>
<dbReference type="InterPro" id="IPR050315">
    <property type="entry name" value="FAD-oxidoreductase_2"/>
</dbReference>
<dbReference type="PANTHER" id="PTHR43400">
    <property type="entry name" value="FUMARATE REDUCTASE"/>
    <property type="match status" value="1"/>
</dbReference>
<evidence type="ECO:0000256" key="5">
    <source>
        <dbReference type="ARBA" id="ARBA00061147"/>
    </source>
</evidence>
<dbReference type="GO" id="GO:0008202">
    <property type="term" value="P:steroid metabolic process"/>
    <property type="evidence" value="ECO:0007669"/>
    <property type="project" value="UniProtKB-ARBA"/>
</dbReference>
<dbReference type="SUPFAM" id="SSF56425">
    <property type="entry name" value="Succinate dehydrogenase/fumarate reductase flavoprotein, catalytic domain"/>
    <property type="match status" value="1"/>
</dbReference>